<gene>
    <name evidence="12" type="ORF">RDB_LOCUS59884</name>
</gene>
<feature type="transmembrane region" description="Helical" evidence="9">
    <location>
        <begin position="323"/>
        <end position="345"/>
    </location>
</feature>
<sequence>MGQVILFGTLPQTCPGSHQDWQWDFFQTYFAPFVFAVISALLLPVQLWFLKRRNQQPQNEETDYEAYQHDRKAIFTWKTVRLTVSVALTVLAVTIALSPADGECSSRDYVFIYATLLAVLSLFRRRIQSVANFHLVTLLLVTFGTQAWKYLVPFALSDQDLNELSYDWPIWLHLVLLVFVAVVVPLCIPRLYVPLDPKSPSTPNPEQTASLISLITYTYLDPVVFAAYRASKLEYDQLSPLADYDHATVLRQHALDALDPIENSRNKKRHVFWGLMQIFWREYSLMGFLAIIKATMELSGPLGIRFLLKYMENPSEPGYLRPWVWVLWLFLGPVIGSLVMQWYLFLTSTCLVRAEAIITQALFEHSLRLRMTSEVPGKASGTSDVASERTVAEGGEACVSHTPEGSESTAVAAGTDSTGTKGNEPVDDSESNLIGKINNLMSTDLGNIVEGRDFLFLVTYVPFEIVCSAILLYWILGWSAVVGMISMALFFPLPRKVAQLVNGIQEEKMKRTDARVQNITEVMSVIRMVKLFGWENKTKAQVEEKREAELYWYKKKRILVLANLVTNYTLPMIVMMITFACHTLVFKQKLDASMVFSSISIFEILRNHLNLMFTEITIAIQAKVSLDRVDDFLKNAKLLDGYSKNNEPLSVEPTSPQPSGIGFRDATFTWTKQLGSTPNATRNFKLVIDQELLFHRGKINMVVGPTGCGKTSLLLALLGEMHFTPSSSDSWFGLPKEGGVAYAAQEAWVLNETIRNNILFGLEYDQDRYNKGNSLPVGGQKARVSLARAIYSKAETVILDDVLSALDVHTSRWIVDNCFRGDLVAGRTMLIVTHNVAMVSEVADFMVSLNNNGRVVSQGYVSEVLRANARFRAEVEKERKIEEKASDIVEEIDPGEEKLAPKVKRDGKLMIEEEVAIGHVGWPAAKLFLLSFGGVWFWIFCLGAFMLADAVLTLQAYWVGVWARAYNTHPGHPEQVNAMMYLVVYIVICLGGVGLYASAYILHIFGSVRAARRIHGRLVSSILGAPLRWLDSTPVGRIIARFTQDLRSVDETLPLQLESFVNITFNMFSNTGFSLNRAVMLSGGIIWWIRVLNNFEVEGNSLERIQSYVEIEQEIAPVPEKVPPAHWPSSGNIVVENLTARYSLDGPTVLHDLSFEIKNGERIGIVGRTGSGKSSLTLSLLRMIPIEGNIYYDGIPIHALNLDALRTNITIIPQQPELMSGTVRQNLDPFEEYDDAFLNMALHSAGLNSIQPEEVQDHIGLDSGVTAGGSNFSLGQRQILALARAIVRRSKVLILDEATAAIDHNADAAIQSSIRSELHGVTLIIVAHRLQTICDADKIMVLDGGKIVEYDSPIALLQKEGGAFKSLVNESGDRDHLYAMVKGYTN</sequence>
<evidence type="ECO:0000259" key="10">
    <source>
        <dbReference type="PROSITE" id="PS50893"/>
    </source>
</evidence>
<evidence type="ECO:0000313" key="13">
    <source>
        <dbReference type="Proteomes" id="UP000663826"/>
    </source>
</evidence>
<keyword evidence="2" id="KW-0813">Transport</keyword>
<protein>
    <recommendedName>
        <fullName evidence="14">ATP-binding cassette transporter abc4</fullName>
    </recommendedName>
</protein>
<dbReference type="CDD" id="cd03244">
    <property type="entry name" value="ABCC_MRP_domain2"/>
    <property type="match status" value="1"/>
</dbReference>
<dbReference type="SUPFAM" id="SSF52540">
    <property type="entry name" value="P-loop containing nucleoside triphosphate hydrolases"/>
    <property type="match status" value="2"/>
</dbReference>
<evidence type="ECO:0000259" key="11">
    <source>
        <dbReference type="PROSITE" id="PS50929"/>
    </source>
</evidence>
<feature type="transmembrane region" description="Helical" evidence="9">
    <location>
        <begin position="168"/>
        <end position="188"/>
    </location>
</feature>
<feature type="transmembrane region" description="Helical" evidence="9">
    <location>
        <begin position="978"/>
        <end position="1005"/>
    </location>
</feature>
<evidence type="ECO:0000256" key="4">
    <source>
        <dbReference type="ARBA" id="ARBA00022741"/>
    </source>
</evidence>
<keyword evidence="3 9" id="KW-0812">Transmembrane</keyword>
<evidence type="ECO:0000256" key="7">
    <source>
        <dbReference type="ARBA" id="ARBA00023136"/>
    </source>
</evidence>
<feature type="domain" description="ABC transmembrane type-1" evidence="11">
    <location>
        <begin position="285"/>
        <end position="621"/>
    </location>
</feature>
<dbReference type="FunFam" id="3.40.50.300:FF:000838">
    <property type="entry name" value="ABC multidrug transporter (Eurofung)"/>
    <property type="match status" value="1"/>
</dbReference>
<dbReference type="PANTHER" id="PTHR24223:SF356">
    <property type="entry name" value="ATP-BINDING CASSETTE TRANSPORTER ABC4"/>
    <property type="match status" value="1"/>
</dbReference>
<evidence type="ECO:0000256" key="5">
    <source>
        <dbReference type="ARBA" id="ARBA00022840"/>
    </source>
</evidence>
<evidence type="ECO:0000256" key="1">
    <source>
        <dbReference type="ARBA" id="ARBA00004141"/>
    </source>
</evidence>
<dbReference type="SMART" id="SM00382">
    <property type="entry name" value="AAA"/>
    <property type="match status" value="2"/>
</dbReference>
<comment type="caution">
    <text evidence="12">The sequence shown here is derived from an EMBL/GenBank/DDBJ whole genome shotgun (WGS) entry which is preliminary data.</text>
</comment>
<feature type="domain" description="ABC transporter" evidence="10">
    <location>
        <begin position="661"/>
        <end position="877"/>
    </location>
</feature>
<keyword evidence="4" id="KW-0547">Nucleotide-binding</keyword>
<evidence type="ECO:0008006" key="14">
    <source>
        <dbReference type="Google" id="ProtNLM"/>
    </source>
</evidence>
<feature type="transmembrane region" description="Helical" evidence="9">
    <location>
        <begin position="80"/>
        <end position="100"/>
    </location>
</feature>
<feature type="transmembrane region" description="Helical" evidence="9">
    <location>
        <begin position="29"/>
        <end position="50"/>
    </location>
</feature>
<dbReference type="Proteomes" id="UP000663826">
    <property type="component" value="Unassembled WGS sequence"/>
</dbReference>
<dbReference type="PANTHER" id="PTHR24223">
    <property type="entry name" value="ATP-BINDING CASSETTE SUB-FAMILY C"/>
    <property type="match status" value="1"/>
</dbReference>
<feature type="transmembrane region" description="Helical" evidence="9">
    <location>
        <begin position="470"/>
        <end position="491"/>
    </location>
</feature>
<dbReference type="GO" id="GO:0005524">
    <property type="term" value="F:ATP binding"/>
    <property type="evidence" value="ECO:0007669"/>
    <property type="project" value="UniProtKB-KW"/>
</dbReference>
<dbReference type="SUPFAM" id="SSF90123">
    <property type="entry name" value="ABC transporter transmembrane region"/>
    <property type="match status" value="2"/>
</dbReference>
<feature type="transmembrane region" description="Helical" evidence="9">
    <location>
        <begin position="130"/>
        <end position="148"/>
    </location>
</feature>
<comment type="subcellular location">
    <subcellularLocation>
        <location evidence="1">Membrane</location>
        <topology evidence="1">Multi-pass membrane protein</topology>
    </subcellularLocation>
</comment>
<evidence type="ECO:0000256" key="3">
    <source>
        <dbReference type="ARBA" id="ARBA00022692"/>
    </source>
</evidence>
<dbReference type="PROSITE" id="PS50893">
    <property type="entry name" value="ABC_TRANSPORTER_2"/>
    <property type="match status" value="2"/>
</dbReference>
<organism evidence="12 13">
    <name type="scientific">Rhizoctonia solani</name>
    <dbReference type="NCBI Taxonomy" id="456999"/>
    <lineage>
        <taxon>Eukaryota</taxon>
        <taxon>Fungi</taxon>
        <taxon>Dikarya</taxon>
        <taxon>Basidiomycota</taxon>
        <taxon>Agaricomycotina</taxon>
        <taxon>Agaricomycetes</taxon>
        <taxon>Cantharellales</taxon>
        <taxon>Ceratobasidiaceae</taxon>
        <taxon>Rhizoctonia</taxon>
    </lineage>
</organism>
<dbReference type="GO" id="GO:0140359">
    <property type="term" value="F:ABC-type transporter activity"/>
    <property type="evidence" value="ECO:0007669"/>
    <property type="project" value="InterPro"/>
</dbReference>
<evidence type="ECO:0000256" key="8">
    <source>
        <dbReference type="SAM" id="MobiDB-lite"/>
    </source>
</evidence>
<dbReference type="InterPro" id="IPR003593">
    <property type="entry name" value="AAA+_ATPase"/>
</dbReference>
<reference evidence="12" key="1">
    <citation type="submission" date="2021-01" db="EMBL/GenBank/DDBJ databases">
        <authorList>
            <person name="Kaushik A."/>
        </authorList>
    </citation>
    <scope>NUCLEOTIDE SEQUENCE</scope>
    <source>
        <strain evidence="12">AG1-1B</strain>
    </source>
</reference>
<keyword evidence="7 9" id="KW-0472">Membrane</keyword>
<evidence type="ECO:0000256" key="2">
    <source>
        <dbReference type="ARBA" id="ARBA00022448"/>
    </source>
</evidence>
<dbReference type="InterPro" id="IPR050173">
    <property type="entry name" value="ABC_transporter_C-like"/>
</dbReference>
<feature type="transmembrane region" description="Helical" evidence="9">
    <location>
        <begin position="568"/>
        <end position="586"/>
    </location>
</feature>
<accession>A0A8H2XQY3</accession>
<dbReference type="PROSITE" id="PS50929">
    <property type="entry name" value="ABC_TM1F"/>
    <property type="match status" value="2"/>
</dbReference>
<dbReference type="Pfam" id="PF00005">
    <property type="entry name" value="ABC_tran"/>
    <property type="match status" value="2"/>
</dbReference>
<keyword evidence="6 9" id="KW-1133">Transmembrane helix</keyword>
<dbReference type="EMBL" id="CAJMWQ010001047">
    <property type="protein sequence ID" value="CAE6431282.1"/>
    <property type="molecule type" value="Genomic_DNA"/>
</dbReference>
<name>A0A8H2XQY3_9AGAM</name>
<evidence type="ECO:0000256" key="6">
    <source>
        <dbReference type="ARBA" id="ARBA00022989"/>
    </source>
</evidence>
<feature type="domain" description="ABC transmembrane type-1" evidence="11">
    <location>
        <begin position="939"/>
        <end position="1069"/>
    </location>
</feature>
<feature type="compositionally biased region" description="Polar residues" evidence="8">
    <location>
        <begin position="403"/>
        <end position="421"/>
    </location>
</feature>
<dbReference type="InterPro" id="IPR027417">
    <property type="entry name" value="P-loop_NTPase"/>
</dbReference>
<dbReference type="Gene3D" id="1.20.1560.10">
    <property type="entry name" value="ABC transporter type 1, transmembrane domain"/>
    <property type="match status" value="2"/>
</dbReference>
<evidence type="ECO:0000313" key="12">
    <source>
        <dbReference type="EMBL" id="CAE6431282.1"/>
    </source>
</evidence>
<dbReference type="GO" id="GO:0016887">
    <property type="term" value="F:ATP hydrolysis activity"/>
    <property type="evidence" value="ECO:0007669"/>
    <property type="project" value="InterPro"/>
</dbReference>
<proteinExistence type="predicted"/>
<feature type="transmembrane region" description="Helical" evidence="9">
    <location>
        <begin position="935"/>
        <end position="958"/>
    </location>
</feature>
<dbReference type="Gene3D" id="3.40.50.300">
    <property type="entry name" value="P-loop containing nucleotide triphosphate hydrolases"/>
    <property type="match status" value="3"/>
</dbReference>
<dbReference type="CDD" id="cd18596">
    <property type="entry name" value="ABC_6TM_VMR1_D1_like"/>
    <property type="match status" value="1"/>
</dbReference>
<feature type="domain" description="ABC transporter" evidence="10">
    <location>
        <begin position="1133"/>
        <end position="1369"/>
    </location>
</feature>
<feature type="region of interest" description="Disordered" evidence="8">
    <location>
        <begin position="396"/>
        <end position="428"/>
    </location>
</feature>
<keyword evidence="5" id="KW-0067">ATP-binding</keyword>
<dbReference type="GO" id="GO:0016020">
    <property type="term" value="C:membrane"/>
    <property type="evidence" value="ECO:0007669"/>
    <property type="project" value="UniProtKB-SubCell"/>
</dbReference>
<feature type="transmembrane region" description="Helical" evidence="9">
    <location>
        <begin position="106"/>
        <end position="123"/>
    </location>
</feature>
<dbReference type="InterPro" id="IPR036640">
    <property type="entry name" value="ABC1_TM_sf"/>
</dbReference>
<dbReference type="InterPro" id="IPR011527">
    <property type="entry name" value="ABC1_TM_dom"/>
</dbReference>
<dbReference type="Pfam" id="PF00664">
    <property type="entry name" value="ABC_membrane"/>
    <property type="match status" value="2"/>
</dbReference>
<dbReference type="InterPro" id="IPR003439">
    <property type="entry name" value="ABC_transporter-like_ATP-bd"/>
</dbReference>
<evidence type="ECO:0000256" key="9">
    <source>
        <dbReference type="SAM" id="Phobius"/>
    </source>
</evidence>